<evidence type="ECO:0000313" key="2">
    <source>
        <dbReference type="EMBL" id="XCN74498.1"/>
    </source>
</evidence>
<name>A0AAU8LY68_9BACT</name>
<reference evidence="2" key="1">
    <citation type="journal article" date="2024" name="Syst. Appl. Microbiol.">
        <title>First single-strain enrichments of Electrothrix cable bacteria, description of E. aestuarii sp. nov. and E. rattekaaiensis sp. nov., and proposal of a cable bacteria taxonomy following the rules of the SeqCode.</title>
        <authorList>
            <person name="Plum-Jensen L.E."/>
            <person name="Schramm A."/>
            <person name="Marshall I.P.G."/>
        </authorList>
    </citation>
    <scope>NUCLEOTIDE SEQUENCE</scope>
    <source>
        <strain evidence="2">Rat1</strain>
    </source>
</reference>
<protein>
    <recommendedName>
        <fullName evidence="3">Lipoprotein</fullName>
    </recommendedName>
</protein>
<dbReference type="EMBL" id="CP159373">
    <property type="protein sequence ID" value="XCN74498.1"/>
    <property type="molecule type" value="Genomic_DNA"/>
</dbReference>
<accession>A0AAU8LY68</accession>
<proteinExistence type="predicted"/>
<dbReference type="PROSITE" id="PS51257">
    <property type="entry name" value="PROKAR_LIPOPROTEIN"/>
    <property type="match status" value="1"/>
</dbReference>
<organism evidence="2">
    <name type="scientific">Candidatus Electrothrix aestuarii</name>
    <dbReference type="NCBI Taxonomy" id="3062594"/>
    <lineage>
        <taxon>Bacteria</taxon>
        <taxon>Pseudomonadati</taxon>
        <taxon>Thermodesulfobacteriota</taxon>
        <taxon>Desulfobulbia</taxon>
        <taxon>Desulfobulbales</taxon>
        <taxon>Desulfobulbaceae</taxon>
        <taxon>Candidatus Electrothrix</taxon>
    </lineage>
</organism>
<reference evidence="2" key="2">
    <citation type="submission" date="2024-06" db="EMBL/GenBank/DDBJ databases">
        <authorList>
            <person name="Plum-Jensen L.E."/>
            <person name="Schramm A."/>
            <person name="Marshall I.P.G."/>
        </authorList>
    </citation>
    <scope>NUCLEOTIDE SEQUENCE</scope>
    <source>
        <strain evidence="2">Rat1</strain>
    </source>
</reference>
<evidence type="ECO:0000256" key="1">
    <source>
        <dbReference type="SAM" id="MobiDB-lite"/>
    </source>
</evidence>
<dbReference type="AlphaFoldDB" id="A0AAU8LY68"/>
<evidence type="ECO:0008006" key="3">
    <source>
        <dbReference type="Google" id="ProtNLM"/>
    </source>
</evidence>
<feature type="region of interest" description="Disordered" evidence="1">
    <location>
        <begin position="36"/>
        <end position="69"/>
    </location>
</feature>
<sequence length="69" mass="8045">MKTVSLLLLAASLLLVIGCSKEGFYEGMYHGLQQREEMVHPSDEPFPPEQPSYETYRREREEALRDDEQ</sequence>
<dbReference type="KEGG" id="eaj:Q3M24_07055"/>
<gene>
    <name evidence="2" type="ORF">Q3M24_07055</name>
</gene>